<feature type="domain" description="Peptidase M12A" evidence="9">
    <location>
        <begin position="127"/>
        <end position="317"/>
    </location>
</feature>
<comment type="cofactor">
    <cofactor evidence="6 7">
        <name>Zn(2+)</name>
        <dbReference type="ChEBI" id="CHEBI:29105"/>
    </cofactor>
    <text evidence="6 7">Binds 1 zinc ion per subunit.</text>
</comment>
<keyword evidence="1 6" id="KW-0645">Protease</keyword>
<dbReference type="Proteomes" id="UP001497623">
    <property type="component" value="Unassembled WGS sequence"/>
</dbReference>
<dbReference type="InterPro" id="IPR034035">
    <property type="entry name" value="Astacin-like_dom"/>
</dbReference>
<dbReference type="PROSITE" id="PS51864">
    <property type="entry name" value="ASTACIN"/>
    <property type="match status" value="1"/>
</dbReference>
<dbReference type="PRINTS" id="PR00480">
    <property type="entry name" value="ASTACIN"/>
</dbReference>
<evidence type="ECO:0000256" key="4">
    <source>
        <dbReference type="ARBA" id="ARBA00022833"/>
    </source>
</evidence>
<dbReference type="Gene3D" id="3.40.390.10">
    <property type="entry name" value="Collagenase (Catalytic Domain)"/>
    <property type="match status" value="1"/>
</dbReference>
<dbReference type="CDD" id="cd04280">
    <property type="entry name" value="ZnMc_astacin_like"/>
    <property type="match status" value="1"/>
</dbReference>
<dbReference type="EMBL" id="CAXKWB010000054">
    <property type="protein sequence ID" value="CAL4058831.1"/>
    <property type="molecule type" value="Genomic_DNA"/>
</dbReference>
<dbReference type="PANTHER" id="PTHR10127:SF780">
    <property type="entry name" value="METALLOENDOPEPTIDASE"/>
    <property type="match status" value="1"/>
</dbReference>
<keyword evidence="3 6" id="KW-0378">Hydrolase</keyword>
<feature type="chain" id="PRO_5043111871" description="Metalloendopeptidase" evidence="7">
    <location>
        <begin position="19"/>
        <end position="317"/>
    </location>
</feature>
<evidence type="ECO:0000256" key="5">
    <source>
        <dbReference type="ARBA" id="ARBA00023049"/>
    </source>
</evidence>
<dbReference type="AlphaFoldDB" id="A0AAV2PGA9"/>
<keyword evidence="6" id="KW-1015">Disulfide bond</keyword>
<organism evidence="10 11">
    <name type="scientific">Meganyctiphanes norvegica</name>
    <name type="common">Northern krill</name>
    <name type="synonym">Thysanopoda norvegica</name>
    <dbReference type="NCBI Taxonomy" id="48144"/>
    <lineage>
        <taxon>Eukaryota</taxon>
        <taxon>Metazoa</taxon>
        <taxon>Ecdysozoa</taxon>
        <taxon>Arthropoda</taxon>
        <taxon>Crustacea</taxon>
        <taxon>Multicrustacea</taxon>
        <taxon>Malacostraca</taxon>
        <taxon>Eumalacostraca</taxon>
        <taxon>Eucarida</taxon>
        <taxon>Euphausiacea</taxon>
        <taxon>Euphausiidae</taxon>
        <taxon>Meganyctiphanes</taxon>
    </lineage>
</organism>
<evidence type="ECO:0000313" key="11">
    <source>
        <dbReference type="Proteomes" id="UP001497623"/>
    </source>
</evidence>
<keyword evidence="11" id="KW-1185">Reference proteome</keyword>
<keyword evidence="5 6" id="KW-0482">Metalloprotease</keyword>
<proteinExistence type="predicted"/>
<dbReference type="InterPro" id="IPR001506">
    <property type="entry name" value="Peptidase_M12A"/>
</dbReference>
<evidence type="ECO:0000256" key="3">
    <source>
        <dbReference type="ARBA" id="ARBA00022801"/>
    </source>
</evidence>
<evidence type="ECO:0000256" key="6">
    <source>
        <dbReference type="PROSITE-ProRule" id="PRU01211"/>
    </source>
</evidence>
<keyword evidence="4 6" id="KW-0862">Zinc</keyword>
<dbReference type="GO" id="GO:0004222">
    <property type="term" value="F:metalloendopeptidase activity"/>
    <property type="evidence" value="ECO:0007669"/>
    <property type="project" value="UniProtKB-UniRule"/>
</dbReference>
<name>A0AAV2PGA9_MEGNR</name>
<feature type="binding site" evidence="6">
    <location>
        <position position="221"/>
    </location>
    <ligand>
        <name>Zn(2+)</name>
        <dbReference type="ChEBI" id="CHEBI:29105"/>
        <note>catalytic</note>
    </ligand>
</feature>
<feature type="active site" evidence="6">
    <location>
        <position position="222"/>
    </location>
</feature>
<feature type="binding site" evidence="6">
    <location>
        <position position="231"/>
    </location>
    <ligand>
        <name>Zn(2+)</name>
        <dbReference type="ChEBI" id="CHEBI:29105"/>
        <note>catalytic</note>
    </ligand>
</feature>
<evidence type="ECO:0000256" key="2">
    <source>
        <dbReference type="ARBA" id="ARBA00022723"/>
    </source>
</evidence>
<feature type="signal peptide" evidence="7">
    <location>
        <begin position="1"/>
        <end position="18"/>
    </location>
</feature>
<feature type="disulfide bond" evidence="6">
    <location>
        <begin position="191"/>
        <end position="213"/>
    </location>
</feature>
<feature type="binding site" evidence="6">
    <location>
        <position position="225"/>
    </location>
    <ligand>
        <name>Zn(2+)</name>
        <dbReference type="ChEBI" id="CHEBI:29105"/>
        <note>catalytic</note>
    </ligand>
</feature>
<evidence type="ECO:0000259" key="9">
    <source>
        <dbReference type="PROSITE" id="PS51864"/>
    </source>
</evidence>
<evidence type="ECO:0000256" key="8">
    <source>
        <dbReference type="SAM" id="MobiDB-lite"/>
    </source>
</evidence>
<feature type="compositionally biased region" description="Basic and acidic residues" evidence="8">
    <location>
        <begin position="58"/>
        <end position="70"/>
    </location>
</feature>
<evidence type="ECO:0000256" key="7">
    <source>
        <dbReference type="RuleBase" id="RU361183"/>
    </source>
</evidence>
<dbReference type="SMART" id="SM00235">
    <property type="entry name" value="ZnMc"/>
    <property type="match status" value="1"/>
</dbReference>
<dbReference type="GO" id="GO:0008270">
    <property type="term" value="F:zinc ion binding"/>
    <property type="evidence" value="ECO:0007669"/>
    <property type="project" value="UniProtKB-UniRule"/>
</dbReference>
<feature type="non-terminal residue" evidence="10">
    <location>
        <position position="317"/>
    </location>
</feature>
<comment type="caution">
    <text evidence="10">The sequence shown here is derived from an EMBL/GenBank/DDBJ whole genome shotgun (WGS) entry which is preliminary data.</text>
</comment>
<dbReference type="InterPro" id="IPR006026">
    <property type="entry name" value="Peptidase_Metallo"/>
</dbReference>
<reference evidence="10 11" key="1">
    <citation type="submission" date="2024-05" db="EMBL/GenBank/DDBJ databases">
        <authorList>
            <person name="Wallberg A."/>
        </authorList>
    </citation>
    <scope>NUCLEOTIDE SEQUENCE [LARGE SCALE GENOMIC DNA]</scope>
</reference>
<keyword evidence="2 6" id="KW-0479">Metal-binding</keyword>
<dbReference type="GO" id="GO:0006508">
    <property type="term" value="P:proteolysis"/>
    <property type="evidence" value="ECO:0007669"/>
    <property type="project" value="UniProtKB-KW"/>
</dbReference>
<evidence type="ECO:0000313" key="10">
    <source>
        <dbReference type="EMBL" id="CAL4058831.1"/>
    </source>
</evidence>
<feature type="region of interest" description="Disordered" evidence="8">
    <location>
        <begin position="23"/>
        <end position="103"/>
    </location>
</feature>
<dbReference type="SUPFAM" id="SSF55486">
    <property type="entry name" value="Metalloproteases ('zincins'), catalytic domain"/>
    <property type="match status" value="1"/>
</dbReference>
<comment type="caution">
    <text evidence="6">Lacks conserved residue(s) required for the propagation of feature annotation.</text>
</comment>
<dbReference type="EC" id="3.4.24.-" evidence="7"/>
<dbReference type="InterPro" id="IPR024079">
    <property type="entry name" value="MetalloPept_cat_dom_sf"/>
</dbReference>
<protein>
    <recommendedName>
        <fullName evidence="7">Metalloendopeptidase</fullName>
        <ecNumber evidence="7">3.4.24.-</ecNumber>
    </recommendedName>
</protein>
<gene>
    <name evidence="10" type="ORF">MNOR_LOCUS275</name>
</gene>
<accession>A0AAV2PGA9</accession>
<dbReference type="Pfam" id="PF01400">
    <property type="entry name" value="Astacin"/>
    <property type="match status" value="1"/>
</dbReference>
<sequence length="317" mass="35990">MKIKKMLVFAIVVFAVDSRYSSRSKHKSRVSSDGDQDPDTHQNQKIFPEEPVSIVVDEAQKLKDREKDELGPPISPEEFAKARNDSTLTAPPPDGGKAMEESGEYQGDIKLTPKQRAHMGKGRIATWALTDVNSGLWPNGIIPYTIDSVFTERERQVIARAIEEFHDRTCLRFVGRTSQTDYIHIISSTGCWSGIGYGENVGQHLLSLKQPGCINFGIVIHELMHRAGFWHEQSRNDRDNYISINWENIEDGKSGNFGKYVKIVKIFMCVHTDDVTYLSQGNTPIMMSNKDSVKLVKIFNTLSELGRKDWEFDKYQC</sequence>
<dbReference type="PANTHER" id="PTHR10127">
    <property type="entry name" value="DISCOIDIN, CUB, EGF, LAMININ , AND ZINC METALLOPROTEASE DOMAIN CONTAINING"/>
    <property type="match status" value="1"/>
</dbReference>
<evidence type="ECO:0000256" key="1">
    <source>
        <dbReference type="ARBA" id="ARBA00022670"/>
    </source>
</evidence>
<keyword evidence="7" id="KW-0732">Signal</keyword>